<feature type="compositionally biased region" description="Basic and acidic residues" evidence="12">
    <location>
        <begin position="1"/>
        <end position="10"/>
    </location>
</feature>
<evidence type="ECO:0000256" key="1">
    <source>
        <dbReference type="ARBA" id="ARBA00001947"/>
    </source>
</evidence>
<feature type="compositionally biased region" description="Polar residues" evidence="12">
    <location>
        <begin position="11"/>
        <end position="20"/>
    </location>
</feature>
<keyword evidence="9 11" id="KW-0269">Exonuclease</keyword>
<feature type="binding site" evidence="11">
    <location>
        <begin position="508"/>
        <end position="512"/>
    </location>
    <ligand>
        <name>substrate</name>
    </ligand>
</feature>
<evidence type="ECO:0000256" key="9">
    <source>
        <dbReference type="ARBA" id="ARBA00022839"/>
    </source>
</evidence>
<evidence type="ECO:0000256" key="3">
    <source>
        <dbReference type="ARBA" id="ARBA00022490"/>
    </source>
</evidence>
<organism evidence="15 16">
    <name type="scientific">Bittarella massiliensis</name>
    <name type="common">ex Durand et al. 2017</name>
    <dbReference type="NCBI Taxonomy" id="1720313"/>
    <lineage>
        <taxon>Bacteria</taxon>
        <taxon>Bacillati</taxon>
        <taxon>Bacillota</taxon>
        <taxon>Clostridia</taxon>
        <taxon>Eubacteriales</taxon>
        <taxon>Oscillospiraceae</taxon>
        <taxon>Bittarella (ex Durand et al. 2017)</taxon>
    </lineage>
</organism>
<dbReference type="PANTHER" id="PTHR43694:SF1">
    <property type="entry name" value="RIBONUCLEASE J"/>
    <property type="match status" value="1"/>
</dbReference>
<dbReference type="GO" id="GO:0004534">
    <property type="term" value="F:5'-3' RNA exonuclease activity"/>
    <property type="evidence" value="ECO:0007669"/>
    <property type="project" value="UniProtKB-UniRule"/>
</dbReference>
<reference evidence="15" key="2">
    <citation type="submission" date="2016-11" db="EMBL/GenBank/DDBJ databases">
        <authorList>
            <person name="Varghese N."/>
            <person name="Submissions S."/>
        </authorList>
    </citation>
    <scope>NUCLEOTIDE SEQUENCE</scope>
    <source>
        <strain evidence="15">DSM 4029</strain>
    </source>
</reference>
<dbReference type="SUPFAM" id="SSF56281">
    <property type="entry name" value="Metallo-hydrolase/oxidoreductase"/>
    <property type="match status" value="1"/>
</dbReference>
<dbReference type="Pfam" id="PF22505">
    <property type="entry name" value="RNase_J_b_CASP"/>
    <property type="match status" value="1"/>
</dbReference>
<dbReference type="EC" id="3.1.-.-" evidence="11"/>
<gene>
    <name evidence="11" type="primary">rnj</name>
    <name evidence="14" type="ORF">GT747_14160</name>
    <name evidence="15" type="ORF">SAMN05444424_0032</name>
</gene>
<keyword evidence="8" id="KW-0862">Zinc</keyword>
<keyword evidence="7 11" id="KW-0378">Hydrolase</keyword>
<dbReference type="GO" id="GO:0005737">
    <property type="term" value="C:cytoplasm"/>
    <property type="evidence" value="ECO:0007669"/>
    <property type="project" value="UniProtKB-SubCell"/>
</dbReference>
<dbReference type="HAMAP" id="MF_01491">
    <property type="entry name" value="RNase_J_bact"/>
    <property type="match status" value="1"/>
</dbReference>
<dbReference type="InterPro" id="IPR011108">
    <property type="entry name" value="RMMBL"/>
</dbReference>
<dbReference type="AlphaFoldDB" id="A0AAQ1MAS3"/>
<dbReference type="Proteomes" id="UP000184089">
    <property type="component" value="Unassembled WGS sequence"/>
</dbReference>
<comment type="caution">
    <text evidence="15">The sequence shown here is derived from an EMBL/GenBank/DDBJ whole genome shotgun (WGS) entry which is preliminary data.</text>
</comment>
<dbReference type="EMBL" id="FQVY01000001">
    <property type="protein sequence ID" value="SHF60372.1"/>
    <property type="molecule type" value="Genomic_DNA"/>
</dbReference>
<comment type="cofactor">
    <cofactor evidence="1">
        <name>Zn(2+)</name>
        <dbReference type="ChEBI" id="CHEBI:29105"/>
    </cofactor>
</comment>
<keyword evidence="6 11" id="KW-0255">Endonuclease</keyword>
<reference evidence="14 17" key="3">
    <citation type="journal article" date="2019" name="Nat. Med.">
        <title>A library of human gut bacterial isolates paired with longitudinal multiomics data enables mechanistic microbiome research.</title>
        <authorList>
            <person name="Poyet M."/>
            <person name="Groussin M."/>
            <person name="Gibbons S.M."/>
            <person name="Avila-Pacheco J."/>
            <person name="Jiang X."/>
            <person name="Kearney S.M."/>
            <person name="Perrotta A.R."/>
            <person name="Berdy B."/>
            <person name="Zhao S."/>
            <person name="Lieberman T.D."/>
            <person name="Swanson P.K."/>
            <person name="Smith M."/>
            <person name="Roesemann S."/>
            <person name="Alexander J.E."/>
            <person name="Rich S.A."/>
            <person name="Livny J."/>
            <person name="Vlamakis H."/>
            <person name="Clish C."/>
            <person name="Bullock K."/>
            <person name="Deik A."/>
            <person name="Scott J."/>
            <person name="Pierce K.A."/>
            <person name="Xavier R.J."/>
            <person name="Alm E.J."/>
        </authorList>
    </citation>
    <scope>NUCLEOTIDE SEQUENCE [LARGE SCALE GENOMIC DNA]</scope>
    <source>
        <strain evidence="14 17">BIOML-A2</strain>
    </source>
</reference>
<dbReference type="EMBL" id="WWVX01000012">
    <property type="protein sequence ID" value="MZL70881.1"/>
    <property type="molecule type" value="Genomic_DNA"/>
</dbReference>
<dbReference type="GO" id="GO:0006364">
    <property type="term" value="P:rRNA processing"/>
    <property type="evidence" value="ECO:0007669"/>
    <property type="project" value="UniProtKB-UniRule"/>
</dbReference>
<dbReference type="InterPro" id="IPR036866">
    <property type="entry name" value="RibonucZ/Hydroxyglut_hydro"/>
</dbReference>
<evidence type="ECO:0000256" key="8">
    <source>
        <dbReference type="ARBA" id="ARBA00022833"/>
    </source>
</evidence>
<dbReference type="Pfam" id="PF17770">
    <property type="entry name" value="RNase_J_C"/>
    <property type="match status" value="1"/>
</dbReference>
<dbReference type="NCBIfam" id="TIGR00649">
    <property type="entry name" value="MG423"/>
    <property type="match status" value="1"/>
</dbReference>
<dbReference type="InterPro" id="IPR055132">
    <property type="entry name" value="RNase_J_b_CASP"/>
</dbReference>
<proteinExistence type="inferred from homology"/>
<comment type="subcellular location">
    <subcellularLocation>
        <location evidence="2 11">Cytoplasm</location>
    </subcellularLocation>
</comment>
<evidence type="ECO:0000313" key="15">
    <source>
        <dbReference type="EMBL" id="SHF60372.1"/>
    </source>
</evidence>
<evidence type="ECO:0000256" key="11">
    <source>
        <dbReference type="HAMAP-Rule" id="MF_01491"/>
    </source>
</evidence>
<dbReference type="Proteomes" id="UP000474718">
    <property type="component" value="Unassembled WGS sequence"/>
</dbReference>
<sequence length="699" mass="75568">MAESTTDKNKTQGASQPQQKKSGRSGGNRRPRQGQGRPAKKATPAQAAKAQEQAQAGAAKQPAQKQAPQKKQAAAAKQSAQGGQRRPSSRSRQPKKATPAQAAKTAAAAQSAALAPAAAPQEQPQAEGKKKTPFGGRKKSASGKKGGALPLRIVPLGGLHEVGKNCTAVEYGEDIVVIDCGLTFPDSDMPGVDIVIPDFTYLIENKKRIRGVVLTHGHEDHIGGLPYLLKEISVPLYGTRLTLGLVEGKLEEHRLLEKSKLNVVAAGDRVQLGRMQVEFIRVNHSIPGAVALAFHTPAGTLVHTGDFKIDYDPIDGEMIDLARFAELGKEGVTALLMDSTNAERPGMTASERSVGRSFENLFAKAGNRRIIIASFASNIHRIQQIIDTAHKFRRKVLVSGRSMENVTARAIELGYLKVPKGQLIELAEAGDYPPEKLVVITTGSQGEPMAALSRMANGTHRQLSVNSRDFIIISARPIPGNEKHVGNVVNALFKLGAEVIYESMYEVHVSGHACQGELKTILALTKPQYFMPVHGEYRHLIKNAGLGRSLGIPEKNIVISENGRVVEFGPRGVKKDELVTAGKVMVDGLGVGDVGSIVLRDRKRLSEDGLLTIVITIDSETGEVVAGPDIVTRGFVYVRESEQLIKEARAVVAKTLDKCLEREVNDWADLKLNIREALSMFLFQKTKRSPMILPIIMEV</sequence>
<dbReference type="InterPro" id="IPR001279">
    <property type="entry name" value="Metallo-B-lactamas"/>
</dbReference>
<dbReference type="PANTHER" id="PTHR43694">
    <property type="entry name" value="RIBONUCLEASE J"/>
    <property type="match status" value="1"/>
</dbReference>
<dbReference type="GO" id="GO:0004521">
    <property type="term" value="F:RNA endonuclease activity"/>
    <property type="evidence" value="ECO:0007669"/>
    <property type="project" value="UniProtKB-UniRule"/>
</dbReference>
<comment type="function">
    <text evidence="11">An RNase that has 5'-3' exonuclease and possibly endonuclease activity. Involved in maturation of rRNA and in some organisms also mRNA maturation and/or decay.</text>
</comment>
<dbReference type="Gene3D" id="3.60.15.10">
    <property type="entry name" value="Ribonuclease Z/Hydroxyacylglutathione hydrolase-like"/>
    <property type="match status" value="1"/>
</dbReference>
<keyword evidence="10 11" id="KW-0694">RNA-binding</keyword>
<accession>A0AAQ1MAS3</accession>
<dbReference type="Pfam" id="PF07521">
    <property type="entry name" value="RMMBL"/>
    <property type="match status" value="1"/>
</dbReference>
<evidence type="ECO:0000313" key="14">
    <source>
        <dbReference type="EMBL" id="MZL70881.1"/>
    </source>
</evidence>
<dbReference type="Gene3D" id="3.40.50.10710">
    <property type="entry name" value="Metallo-hydrolase/oxidoreductase"/>
    <property type="match status" value="1"/>
</dbReference>
<name>A0AAQ1MAS3_9FIRM</name>
<evidence type="ECO:0000313" key="17">
    <source>
        <dbReference type="Proteomes" id="UP000474718"/>
    </source>
</evidence>
<dbReference type="Pfam" id="PF00753">
    <property type="entry name" value="Lactamase_B"/>
    <property type="match status" value="1"/>
</dbReference>
<comment type="similarity">
    <text evidence="11">Belongs to the metallo-beta-lactamase superfamily. RNA-metabolizing metallo-beta-lactamase-like family. Bacterial RNase J subfamily.</text>
</comment>
<comment type="subunit">
    <text evidence="11">Homodimer, may be a subunit of the RNA degradosome.</text>
</comment>
<feature type="region of interest" description="Disordered" evidence="12">
    <location>
        <begin position="1"/>
        <end position="147"/>
    </location>
</feature>
<feature type="domain" description="Metallo-beta-lactamase" evidence="13">
    <location>
        <begin position="163"/>
        <end position="358"/>
    </location>
</feature>
<dbReference type="FunFam" id="3.10.20.580:FF:000001">
    <property type="entry name" value="Ribonuclease J"/>
    <property type="match status" value="1"/>
</dbReference>
<dbReference type="CDD" id="cd07714">
    <property type="entry name" value="RNaseJ_MBL-fold"/>
    <property type="match status" value="1"/>
</dbReference>
<dbReference type="GO" id="GO:0008270">
    <property type="term" value="F:zinc ion binding"/>
    <property type="evidence" value="ECO:0007669"/>
    <property type="project" value="InterPro"/>
</dbReference>
<evidence type="ECO:0000256" key="5">
    <source>
        <dbReference type="ARBA" id="ARBA00022723"/>
    </source>
</evidence>
<evidence type="ECO:0000256" key="6">
    <source>
        <dbReference type="ARBA" id="ARBA00022759"/>
    </source>
</evidence>
<feature type="compositionally biased region" description="Low complexity" evidence="12">
    <location>
        <begin position="96"/>
        <end position="126"/>
    </location>
</feature>
<protein>
    <recommendedName>
        <fullName evidence="11">Ribonuclease J</fullName>
        <shortName evidence="11">RNase J</shortName>
        <ecNumber evidence="11">3.1.-.-</ecNumber>
    </recommendedName>
</protein>
<dbReference type="InterPro" id="IPR030854">
    <property type="entry name" value="RNase_J_bac"/>
</dbReference>
<keyword evidence="17" id="KW-1185">Reference proteome</keyword>
<evidence type="ECO:0000256" key="7">
    <source>
        <dbReference type="ARBA" id="ARBA00022801"/>
    </source>
</evidence>
<dbReference type="SMART" id="SM00849">
    <property type="entry name" value="Lactamase_B"/>
    <property type="match status" value="1"/>
</dbReference>
<evidence type="ECO:0000256" key="10">
    <source>
        <dbReference type="ARBA" id="ARBA00022884"/>
    </source>
</evidence>
<evidence type="ECO:0000256" key="2">
    <source>
        <dbReference type="ARBA" id="ARBA00004496"/>
    </source>
</evidence>
<keyword evidence="11" id="KW-0698">rRNA processing</keyword>
<dbReference type="InterPro" id="IPR042173">
    <property type="entry name" value="RNase_J_2"/>
</dbReference>
<evidence type="ECO:0000259" key="13">
    <source>
        <dbReference type="SMART" id="SM00849"/>
    </source>
</evidence>
<dbReference type="InterPro" id="IPR041636">
    <property type="entry name" value="RNase_J_C"/>
</dbReference>
<keyword evidence="3 11" id="KW-0963">Cytoplasm</keyword>
<dbReference type="Gene3D" id="3.10.20.580">
    <property type="match status" value="1"/>
</dbReference>
<keyword evidence="5" id="KW-0479">Metal-binding</keyword>
<dbReference type="RefSeq" id="WP_083546596.1">
    <property type="nucleotide sequence ID" value="NZ_FQVY01000001.1"/>
</dbReference>
<evidence type="ECO:0000256" key="4">
    <source>
        <dbReference type="ARBA" id="ARBA00022722"/>
    </source>
</evidence>
<dbReference type="GO" id="GO:0003723">
    <property type="term" value="F:RNA binding"/>
    <property type="evidence" value="ECO:0007669"/>
    <property type="project" value="UniProtKB-UniRule"/>
</dbReference>
<dbReference type="InterPro" id="IPR004613">
    <property type="entry name" value="RNase_J"/>
</dbReference>
<evidence type="ECO:0000256" key="12">
    <source>
        <dbReference type="SAM" id="MobiDB-lite"/>
    </source>
</evidence>
<reference evidence="16" key="1">
    <citation type="submission" date="2016-11" db="EMBL/GenBank/DDBJ databases">
        <authorList>
            <person name="Jaros S."/>
            <person name="Januszkiewicz K."/>
            <person name="Wedrychowicz H."/>
        </authorList>
    </citation>
    <scope>NUCLEOTIDE SEQUENCE [LARGE SCALE GENOMIC DNA]</scope>
    <source>
        <strain evidence="16">DSM 4029</strain>
    </source>
</reference>
<keyword evidence="4 11" id="KW-0540">Nuclease</keyword>
<feature type="compositionally biased region" description="Basic residues" evidence="12">
    <location>
        <begin position="21"/>
        <end position="32"/>
    </location>
</feature>
<evidence type="ECO:0000313" key="16">
    <source>
        <dbReference type="Proteomes" id="UP000184089"/>
    </source>
</evidence>
<feature type="compositionally biased region" description="Low complexity" evidence="12">
    <location>
        <begin position="33"/>
        <end position="86"/>
    </location>
</feature>